<gene>
    <name evidence="1" type="ORF">DILT_LOCUS18711</name>
</gene>
<proteinExistence type="predicted"/>
<dbReference type="AlphaFoldDB" id="A0A3P7PGN6"/>
<organism evidence="1 2">
    <name type="scientific">Dibothriocephalus latus</name>
    <name type="common">Fish tapeworm</name>
    <name type="synonym">Diphyllobothrium latum</name>
    <dbReference type="NCBI Taxonomy" id="60516"/>
    <lineage>
        <taxon>Eukaryota</taxon>
        <taxon>Metazoa</taxon>
        <taxon>Spiralia</taxon>
        <taxon>Lophotrochozoa</taxon>
        <taxon>Platyhelminthes</taxon>
        <taxon>Cestoda</taxon>
        <taxon>Eucestoda</taxon>
        <taxon>Diphyllobothriidea</taxon>
        <taxon>Diphyllobothriidae</taxon>
        <taxon>Dibothriocephalus</taxon>
    </lineage>
</organism>
<evidence type="ECO:0000313" key="1">
    <source>
        <dbReference type="EMBL" id="VDN42031.1"/>
    </source>
</evidence>
<keyword evidence="2" id="KW-1185">Reference proteome</keyword>
<dbReference type="Proteomes" id="UP000281553">
    <property type="component" value="Unassembled WGS sequence"/>
</dbReference>
<accession>A0A3P7PGN6</accession>
<evidence type="ECO:0000313" key="2">
    <source>
        <dbReference type="Proteomes" id="UP000281553"/>
    </source>
</evidence>
<dbReference type="EMBL" id="UYRU01103403">
    <property type="protein sequence ID" value="VDN42031.1"/>
    <property type="molecule type" value="Genomic_DNA"/>
</dbReference>
<name>A0A3P7PGN6_DIBLA</name>
<sequence length="159" mass="17486">MIVDFVNSCSTTSIWGTLSIMKVKFAVFHGSAASVDSKATAASKSSSEDQGSSADFSNDGDLTALHEVGIEILHFLLCHLLIQDNPYGLTDDSLVSFYELLRAGENFYSFYPLYALIHFTCLFHYYLSRPTDFTPHSTFGVGSRLSGAECIVEQFNKLG</sequence>
<reference evidence="1 2" key="1">
    <citation type="submission" date="2018-11" db="EMBL/GenBank/DDBJ databases">
        <authorList>
            <consortium name="Pathogen Informatics"/>
        </authorList>
    </citation>
    <scope>NUCLEOTIDE SEQUENCE [LARGE SCALE GENOMIC DNA]</scope>
</reference>
<protein>
    <submittedName>
        <fullName evidence="1">Uncharacterized protein</fullName>
    </submittedName>
</protein>